<protein>
    <submittedName>
        <fullName evidence="1">Uncharacterized protein</fullName>
    </submittedName>
</protein>
<dbReference type="EMBL" id="UINC01059760">
    <property type="protein sequence ID" value="SVB83529.1"/>
    <property type="molecule type" value="Genomic_DNA"/>
</dbReference>
<evidence type="ECO:0000313" key="1">
    <source>
        <dbReference type="EMBL" id="SVB83529.1"/>
    </source>
</evidence>
<organism evidence="1">
    <name type="scientific">marine metagenome</name>
    <dbReference type="NCBI Taxonomy" id="408172"/>
    <lineage>
        <taxon>unclassified sequences</taxon>
        <taxon>metagenomes</taxon>
        <taxon>ecological metagenomes</taxon>
    </lineage>
</organism>
<name>A0A382H8R2_9ZZZZ</name>
<reference evidence="1" key="1">
    <citation type="submission" date="2018-05" db="EMBL/GenBank/DDBJ databases">
        <authorList>
            <person name="Lanie J.A."/>
            <person name="Ng W.-L."/>
            <person name="Kazmierczak K.M."/>
            <person name="Andrzejewski T.M."/>
            <person name="Davidsen T.M."/>
            <person name="Wayne K.J."/>
            <person name="Tettelin H."/>
            <person name="Glass J.I."/>
            <person name="Rusch D."/>
            <person name="Podicherti R."/>
            <person name="Tsui H.-C.T."/>
            <person name="Winkler M.E."/>
        </authorList>
    </citation>
    <scope>NUCLEOTIDE SEQUENCE</scope>
</reference>
<sequence>MRRDKIYIQLHLIKGLKDAGRRHA</sequence>
<gene>
    <name evidence="1" type="ORF">METZ01_LOCUS236383</name>
</gene>
<proteinExistence type="predicted"/>
<dbReference type="AlphaFoldDB" id="A0A382H8R2"/>
<accession>A0A382H8R2</accession>